<dbReference type="SUPFAM" id="SSF53474">
    <property type="entry name" value="alpha/beta-Hydrolases"/>
    <property type="match status" value="1"/>
</dbReference>
<sequence length="300" mass="32428">MELPPTTRWPTLRGYPDRGDPYRRFLYRYHAMLDRWPAATTEHLDSRFGRTAVTVAGPPDARPLVLLHGSGATSTIWYALAGLLARRYRIFAIDRLGDAGLGGADLPLRTGADLLNWLTGVLDGCGVDRAAVAGHGSGGWLALRYALAAPDRVSALALLDPVDCFGRPRAGYRSREFALTFASTPGRARALVRWESTGVPVDEDWLELFAAGTGVPRQLPPRQPRPSAAELRELTAPTLIMLAGMSRVNDARRTRLAALRRLPSAEVAVIGHASHHSLPYQPAGEVAARLSGFLGRAVGS</sequence>
<dbReference type="AlphaFoldDB" id="A0A7Y9LBT3"/>
<organism evidence="2 3">
    <name type="scientific">Microlunatus parietis</name>
    <dbReference type="NCBI Taxonomy" id="682979"/>
    <lineage>
        <taxon>Bacteria</taxon>
        <taxon>Bacillati</taxon>
        <taxon>Actinomycetota</taxon>
        <taxon>Actinomycetes</taxon>
        <taxon>Propionibacteriales</taxon>
        <taxon>Propionibacteriaceae</taxon>
        <taxon>Microlunatus</taxon>
    </lineage>
</organism>
<feature type="domain" description="AB hydrolase-1" evidence="1">
    <location>
        <begin position="64"/>
        <end position="288"/>
    </location>
</feature>
<dbReference type="InterPro" id="IPR000073">
    <property type="entry name" value="AB_hydrolase_1"/>
</dbReference>
<gene>
    <name evidence="2" type="ORF">BKA15_001485</name>
</gene>
<evidence type="ECO:0000313" key="3">
    <source>
        <dbReference type="Proteomes" id="UP000569914"/>
    </source>
</evidence>
<dbReference type="InterPro" id="IPR050266">
    <property type="entry name" value="AB_hydrolase_sf"/>
</dbReference>
<dbReference type="EMBL" id="JACCBU010000001">
    <property type="protein sequence ID" value="NYE70156.1"/>
    <property type="molecule type" value="Genomic_DNA"/>
</dbReference>
<dbReference type="PANTHER" id="PTHR43798">
    <property type="entry name" value="MONOACYLGLYCEROL LIPASE"/>
    <property type="match status" value="1"/>
</dbReference>
<reference evidence="2 3" key="1">
    <citation type="submission" date="2020-07" db="EMBL/GenBank/DDBJ databases">
        <title>Sequencing the genomes of 1000 actinobacteria strains.</title>
        <authorList>
            <person name="Klenk H.-P."/>
        </authorList>
    </citation>
    <scope>NUCLEOTIDE SEQUENCE [LARGE SCALE GENOMIC DNA]</scope>
    <source>
        <strain evidence="2 3">DSM 22083</strain>
    </source>
</reference>
<dbReference type="InterPro" id="IPR029058">
    <property type="entry name" value="AB_hydrolase_fold"/>
</dbReference>
<name>A0A7Y9LBT3_9ACTN</name>
<proteinExistence type="predicted"/>
<dbReference type="Pfam" id="PF12697">
    <property type="entry name" value="Abhydrolase_6"/>
    <property type="match status" value="1"/>
</dbReference>
<dbReference type="RefSeq" id="WP_179749413.1">
    <property type="nucleotide sequence ID" value="NZ_JACCBU010000001.1"/>
</dbReference>
<keyword evidence="3" id="KW-1185">Reference proteome</keyword>
<dbReference type="PANTHER" id="PTHR43798:SF33">
    <property type="entry name" value="HYDROLASE, PUTATIVE (AFU_ORTHOLOGUE AFUA_2G14860)-RELATED"/>
    <property type="match status" value="1"/>
</dbReference>
<comment type="caution">
    <text evidence="2">The sequence shown here is derived from an EMBL/GenBank/DDBJ whole genome shotgun (WGS) entry which is preliminary data.</text>
</comment>
<evidence type="ECO:0000259" key="1">
    <source>
        <dbReference type="Pfam" id="PF12697"/>
    </source>
</evidence>
<accession>A0A7Y9LBT3</accession>
<dbReference type="Gene3D" id="3.40.50.1820">
    <property type="entry name" value="alpha/beta hydrolase"/>
    <property type="match status" value="1"/>
</dbReference>
<dbReference type="Proteomes" id="UP000569914">
    <property type="component" value="Unassembled WGS sequence"/>
</dbReference>
<protein>
    <submittedName>
        <fullName evidence="2">Pimeloyl-ACP methyl ester carboxylesterase</fullName>
    </submittedName>
</protein>
<dbReference type="GO" id="GO:0003824">
    <property type="term" value="F:catalytic activity"/>
    <property type="evidence" value="ECO:0007669"/>
    <property type="project" value="UniProtKB-ARBA"/>
</dbReference>
<dbReference type="GO" id="GO:0016020">
    <property type="term" value="C:membrane"/>
    <property type="evidence" value="ECO:0007669"/>
    <property type="project" value="TreeGrafter"/>
</dbReference>
<evidence type="ECO:0000313" key="2">
    <source>
        <dbReference type="EMBL" id="NYE70156.1"/>
    </source>
</evidence>